<dbReference type="Proteomes" id="UP001301350">
    <property type="component" value="Unassembled WGS sequence"/>
</dbReference>
<accession>A0AAV9IT23</accession>
<evidence type="ECO:0000256" key="9">
    <source>
        <dbReference type="RuleBase" id="RU365055"/>
    </source>
</evidence>
<organism evidence="11 12">
    <name type="scientific">Cyanidium caldarium</name>
    <name type="common">Red alga</name>
    <dbReference type="NCBI Taxonomy" id="2771"/>
    <lineage>
        <taxon>Eukaryota</taxon>
        <taxon>Rhodophyta</taxon>
        <taxon>Bangiophyceae</taxon>
        <taxon>Cyanidiales</taxon>
        <taxon>Cyanidiaceae</taxon>
        <taxon>Cyanidium</taxon>
    </lineage>
</organism>
<evidence type="ECO:0000256" key="1">
    <source>
        <dbReference type="ARBA" id="ARBA00004123"/>
    </source>
</evidence>
<evidence type="ECO:0000256" key="7">
    <source>
        <dbReference type="ARBA" id="ARBA00023242"/>
    </source>
</evidence>
<comment type="subunit">
    <text evidence="9">LSm subunits form a heteromer with a doughnut shape.</text>
</comment>
<evidence type="ECO:0000256" key="6">
    <source>
        <dbReference type="ARBA" id="ARBA00023187"/>
    </source>
</evidence>
<dbReference type="InterPro" id="IPR001163">
    <property type="entry name" value="Sm_dom_euk/arc"/>
</dbReference>
<dbReference type="Pfam" id="PF01423">
    <property type="entry name" value="LSM"/>
    <property type="match status" value="1"/>
</dbReference>
<dbReference type="PANTHER" id="PTHR20971">
    <property type="entry name" value="U6 SNRNA-ASSOCIATED PROTEIN"/>
    <property type="match status" value="1"/>
</dbReference>
<dbReference type="GO" id="GO:0000398">
    <property type="term" value="P:mRNA splicing, via spliceosome"/>
    <property type="evidence" value="ECO:0007669"/>
    <property type="project" value="TreeGrafter"/>
</dbReference>
<dbReference type="InterPro" id="IPR047575">
    <property type="entry name" value="Sm"/>
</dbReference>
<sequence>MRSAHVGASSSGDEASGQLLPLELVDVAIGSRVWVILKSAREFRGILRGFDEFVNLVLEDVTEYQFTESGTDTRQLPSMLLNGSNVCVLVPEGGASERTAA</sequence>
<dbReference type="PROSITE" id="PS52002">
    <property type="entry name" value="SM"/>
    <property type="match status" value="1"/>
</dbReference>
<gene>
    <name evidence="9" type="primary">LSM5</name>
    <name evidence="11" type="ORF">CDCA_CDCA04G1414</name>
</gene>
<evidence type="ECO:0000256" key="4">
    <source>
        <dbReference type="ARBA" id="ARBA00022728"/>
    </source>
</evidence>
<evidence type="ECO:0000313" key="11">
    <source>
        <dbReference type="EMBL" id="KAK4535389.1"/>
    </source>
</evidence>
<comment type="similarity">
    <text evidence="2 9">Belongs to the snRNP Sm proteins family.</text>
</comment>
<keyword evidence="12" id="KW-1185">Reference proteome</keyword>
<evidence type="ECO:0000256" key="2">
    <source>
        <dbReference type="ARBA" id="ARBA00006850"/>
    </source>
</evidence>
<evidence type="ECO:0000256" key="3">
    <source>
        <dbReference type="ARBA" id="ARBA00022664"/>
    </source>
</evidence>
<dbReference type="PANTHER" id="PTHR20971:SF0">
    <property type="entry name" value="U6 SNRNA-ASSOCIATED SM-LIKE PROTEIN LSM5"/>
    <property type="match status" value="1"/>
</dbReference>
<reference evidence="11 12" key="1">
    <citation type="submission" date="2022-07" db="EMBL/GenBank/DDBJ databases">
        <title>Genome-wide signatures of adaptation to extreme environments.</title>
        <authorList>
            <person name="Cho C.H."/>
            <person name="Yoon H.S."/>
        </authorList>
    </citation>
    <scope>NUCLEOTIDE SEQUENCE [LARGE SCALE GENOMIC DNA]</scope>
    <source>
        <strain evidence="11 12">DBV 063 E5</strain>
    </source>
</reference>
<protein>
    <recommendedName>
        <fullName evidence="9">U6 snRNA-associated Sm-like protein LSm5</fullName>
    </recommendedName>
</protein>
<dbReference type="GO" id="GO:0003723">
    <property type="term" value="F:RNA binding"/>
    <property type="evidence" value="ECO:0007669"/>
    <property type="project" value="UniProtKB-KW"/>
</dbReference>
<keyword evidence="8 9" id="KW-0687">Ribonucleoprotein</keyword>
<dbReference type="InterPro" id="IPR033871">
    <property type="entry name" value="LSm5"/>
</dbReference>
<keyword evidence="3 9" id="KW-0507">mRNA processing</keyword>
<dbReference type="SUPFAM" id="SSF50182">
    <property type="entry name" value="Sm-like ribonucleoproteins"/>
    <property type="match status" value="1"/>
</dbReference>
<dbReference type="InterPro" id="IPR010920">
    <property type="entry name" value="LSM_dom_sf"/>
</dbReference>
<dbReference type="GO" id="GO:0005681">
    <property type="term" value="C:spliceosomal complex"/>
    <property type="evidence" value="ECO:0007669"/>
    <property type="project" value="UniProtKB-KW"/>
</dbReference>
<dbReference type="CDD" id="cd01732">
    <property type="entry name" value="LSm5"/>
    <property type="match status" value="1"/>
</dbReference>
<keyword evidence="7 9" id="KW-0539">Nucleus</keyword>
<keyword evidence="6 9" id="KW-0508">mRNA splicing</keyword>
<dbReference type="GO" id="GO:0005688">
    <property type="term" value="C:U6 snRNP"/>
    <property type="evidence" value="ECO:0007669"/>
    <property type="project" value="TreeGrafter"/>
</dbReference>
<dbReference type="GO" id="GO:0046540">
    <property type="term" value="C:U4/U6 x U5 tri-snRNP complex"/>
    <property type="evidence" value="ECO:0007669"/>
    <property type="project" value="TreeGrafter"/>
</dbReference>
<dbReference type="Gene3D" id="2.30.30.100">
    <property type="match status" value="1"/>
</dbReference>
<evidence type="ECO:0000256" key="8">
    <source>
        <dbReference type="ARBA" id="ARBA00023274"/>
    </source>
</evidence>
<evidence type="ECO:0000256" key="5">
    <source>
        <dbReference type="ARBA" id="ARBA00022884"/>
    </source>
</evidence>
<name>A0AAV9IT23_CYACA</name>
<dbReference type="GO" id="GO:1990726">
    <property type="term" value="C:Lsm1-7-Pat1 complex"/>
    <property type="evidence" value="ECO:0007669"/>
    <property type="project" value="TreeGrafter"/>
</dbReference>
<feature type="domain" description="Sm" evidence="10">
    <location>
        <begin position="20"/>
        <end position="95"/>
    </location>
</feature>
<dbReference type="EMBL" id="JANCYW010000004">
    <property type="protein sequence ID" value="KAK4535389.1"/>
    <property type="molecule type" value="Genomic_DNA"/>
</dbReference>
<dbReference type="SMART" id="SM00651">
    <property type="entry name" value="Sm"/>
    <property type="match status" value="1"/>
</dbReference>
<evidence type="ECO:0000313" key="12">
    <source>
        <dbReference type="Proteomes" id="UP001301350"/>
    </source>
</evidence>
<comment type="function">
    <text evidence="9">Plays a role in U6 snRNP assembly and function. Binds to the 3' end of U6 snRNA.</text>
</comment>
<keyword evidence="5 9" id="KW-0694">RNA-binding</keyword>
<comment type="caution">
    <text evidence="11">The sequence shown here is derived from an EMBL/GenBank/DDBJ whole genome shotgun (WGS) entry which is preliminary data.</text>
</comment>
<comment type="subcellular location">
    <subcellularLocation>
        <location evidence="1 9">Nucleus</location>
    </subcellularLocation>
</comment>
<dbReference type="AlphaFoldDB" id="A0AAV9IT23"/>
<keyword evidence="4 9" id="KW-0747">Spliceosome</keyword>
<evidence type="ECO:0000259" key="10">
    <source>
        <dbReference type="PROSITE" id="PS52002"/>
    </source>
</evidence>
<proteinExistence type="inferred from homology"/>